<dbReference type="PANTHER" id="PTHR31435:SF10">
    <property type="entry name" value="BSR4717 PROTEIN"/>
    <property type="match status" value="1"/>
</dbReference>
<sequence>MEETYAALALINNTDLRQFEMPVGSELARITYKQTPHRIYLLHTEVSEGLKGKGAATAIIEKTLRYIEDRQLKLVPICPMVVSYLKRHPEWNRVVYEEIPD</sequence>
<keyword evidence="3" id="KW-1185">Reference proteome</keyword>
<proteinExistence type="predicted"/>
<dbReference type="InterPro" id="IPR045057">
    <property type="entry name" value="Gcn5-rel_NAT"/>
</dbReference>
<dbReference type="Gene3D" id="3.40.630.30">
    <property type="match status" value="1"/>
</dbReference>
<name>A0A1G9IC23_9BACT</name>
<dbReference type="Proteomes" id="UP000198901">
    <property type="component" value="Unassembled WGS sequence"/>
</dbReference>
<dbReference type="PANTHER" id="PTHR31435">
    <property type="entry name" value="PROTEIN NATD1"/>
    <property type="match status" value="1"/>
</dbReference>
<evidence type="ECO:0000313" key="2">
    <source>
        <dbReference type="EMBL" id="SDL22759.1"/>
    </source>
</evidence>
<dbReference type="RefSeq" id="WP_093197074.1">
    <property type="nucleotide sequence ID" value="NZ_FNGS01000001.1"/>
</dbReference>
<accession>A0A1G9IC23</accession>
<dbReference type="AlphaFoldDB" id="A0A1G9IC23"/>
<evidence type="ECO:0000313" key="3">
    <source>
        <dbReference type="Proteomes" id="UP000198901"/>
    </source>
</evidence>
<dbReference type="STRING" id="563176.SAMN04488090_0418"/>
<gene>
    <name evidence="2" type="ORF">SAMN04488090_0418</name>
</gene>
<dbReference type="Pfam" id="PF14542">
    <property type="entry name" value="Acetyltransf_CG"/>
    <property type="match status" value="1"/>
</dbReference>
<dbReference type="OrthoDB" id="9793389at2"/>
<dbReference type="SUPFAM" id="SSF55729">
    <property type="entry name" value="Acyl-CoA N-acyltransferases (Nat)"/>
    <property type="match status" value="1"/>
</dbReference>
<dbReference type="PROSITE" id="PS51729">
    <property type="entry name" value="GNAT_YJDJ"/>
    <property type="match status" value="1"/>
</dbReference>
<dbReference type="EMBL" id="FNGS01000001">
    <property type="protein sequence ID" value="SDL22759.1"/>
    <property type="molecule type" value="Genomic_DNA"/>
</dbReference>
<dbReference type="InterPro" id="IPR031165">
    <property type="entry name" value="GNAT_YJDJ"/>
</dbReference>
<dbReference type="InterPro" id="IPR016181">
    <property type="entry name" value="Acyl_CoA_acyltransferase"/>
</dbReference>
<evidence type="ECO:0000259" key="1">
    <source>
        <dbReference type="PROSITE" id="PS51729"/>
    </source>
</evidence>
<organism evidence="2 3">
    <name type="scientific">Siphonobacter aquaeclarae</name>
    <dbReference type="NCBI Taxonomy" id="563176"/>
    <lineage>
        <taxon>Bacteria</taxon>
        <taxon>Pseudomonadati</taxon>
        <taxon>Bacteroidota</taxon>
        <taxon>Cytophagia</taxon>
        <taxon>Cytophagales</taxon>
        <taxon>Cytophagaceae</taxon>
        <taxon>Siphonobacter</taxon>
    </lineage>
</organism>
<reference evidence="2 3" key="1">
    <citation type="submission" date="2016-10" db="EMBL/GenBank/DDBJ databases">
        <authorList>
            <person name="de Groot N.N."/>
        </authorList>
    </citation>
    <scope>NUCLEOTIDE SEQUENCE [LARGE SCALE GENOMIC DNA]</scope>
    <source>
        <strain evidence="2 3">DSM 21668</strain>
    </source>
</reference>
<feature type="domain" description="N-acetyltransferase" evidence="1">
    <location>
        <begin position="11"/>
        <end position="96"/>
    </location>
</feature>
<protein>
    <recommendedName>
        <fullName evidence="1">N-acetyltransferase domain-containing protein</fullName>
    </recommendedName>
</protein>